<dbReference type="EMBL" id="CAJPDQ010000017">
    <property type="protein sequence ID" value="CAF9921672.1"/>
    <property type="molecule type" value="Genomic_DNA"/>
</dbReference>
<name>A0A8H3FAD9_9LECA</name>
<evidence type="ECO:0000313" key="4">
    <source>
        <dbReference type="Proteomes" id="UP000664169"/>
    </source>
</evidence>
<dbReference type="SUPFAM" id="SSF50630">
    <property type="entry name" value="Acid proteases"/>
    <property type="match status" value="1"/>
</dbReference>
<feature type="domain" description="Peptidase A1" evidence="2">
    <location>
        <begin position="1"/>
        <end position="349"/>
    </location>
</feature>
<keyword evidence="1" id="KW-1133">Transmembrane helix</keyword>
<dbReference type="InterPro" id="IPR033121">
    <property type="entry name" value="PEPTIDASE_A1"/>
</dbReference>
<accession>A0A8H3FAD9</accession>
<dbReference type="PROSITE" id="PS51767">
    <property type="entry name" value="PEPTIDASE_A1"/>
    <property type="match status" value="1"/>
</dbReference>
<protein>
    <recommendedName>
        <fullName evidence="2">Peptidase A1 domain-containing protein</fullName>
    </recommendedName>
</protein>
<evidence type="ECO:0000313" key="3">
    <source>
        <dbReference type="EMBL" id="CAF9921672.1"/>
    </source>
</evidence>
<dbReference type="Pfam" id="PF00026">
    <property type="entry name" value="Asp"/>
    <property type="match status" value="1"/>
</dbReference>
<keyword evidence="1" id="KW-0472">Membrane</keyword>
<evidence type="ECO:0000256" key="1">
    <source>
        <dbReference type="SAM" id="Phobius"/>
    </source>
</evidence>
<evidence type="ECO:0000259" key="2">
    <source>
        <dbReference type="PROSITE" id="PS51767"/>
    </source>
</evidence>
<dbReference type="Gene3D" id="2.40.70.10">
    <property type="entry name" value="Acid Proteases"/>
    <property type="match status" value="1"/>
</dbReference>
<reference evidence="3" key="1">
    <citation type="submission" date="2021-03" db="EMBL/GenBank/DDBJ databases">
        <authorList>
            <person name="Tagirdzhanova G."/>
        </authorList>
    </citation>
    <scope>NUCLEOTIDE SEQUENCE</scope>
</reference>
<comment type="caution">
    <text evidence="3">The sequence shown here is derived from an EMBL/GenBank/DDBJ whole genome shotgun (WGS) entry which is preliminary data.</text>
</comment>
<sequence>MVAVLDWLRNTSSVLKVIDLNLITSTIRDYSRRCISTDPAGCEDARGGFFLANKSSAWQDLGNYELILEENLGINDAGDFGFDNITLGVPGSGAPNIGHQIVVGIVAKDYYLATWGLRPAPTNFTNLDTPVSSLLQSLKATNKIPSLSWGYTAGSYQVSQVNKFGHGSLTISGYDTARFEANNASFVMAQDTSRDLVVGLISVETADHSNSLLPEPILVFLDSGVSHIWLPEEACQRFGAAFNLTYNPVLDLYLVNDTVHETLLAQNATIAFTISNDLAISTTSDPVTISLPYSSFDLQLTDDYPGNNKTTNYFPIRRAANSSQYTLGRTFFQNAYIIADYERSTFSVHNAYFPTYGTQGLQAILPIEAAGIAGLSTAAIAGIVAGAVVLVVAFLTVGIVMRRRRRSRVWKPPIQQDMKVESEL</sequence>
<gene>
    <name evidence="3" type="ORF">GOMPHAMPRED_002358</name>
</gene>
<dbReference type="Proteomes" id="UP000664169">
    <property type="component" value="Unassembled WGS sequence"/>
</dbReference>
<keyword evidence="1" id="KW-0812">Transmembrane</keyword>
<feature type="transmembrane region" description="Helical" evidence="1">
    <location>
        <begin position="378"/>
        <end position="401"/>
    </location>
</feature>
<organism evidence="3 4">
    <name type="scientific">Gomphillus americanus</name>
    <dbReference type="NCBI Taxonomy" id="1940652"/>
    <lineage>
        <taxon>Eukaryota</taxon>
        <taxon>Fungi</taxon>
        <taxon>Dikarya</taxon>
        <taxon>Ascomycota</taxon>
        <taxon>Pezizomycotina</taxon>
        <taxon>Lecanoromycetes</taxon>
        <taxon>OSLEUM clade</taxon>
        <taxon>Ostropomycetidae</taxon>
        <taxon>Ostropales</taxon>
        <taxon>Graphidaceae</taxon>
        <taxon>Gomphilloideae</taxon>
        <taxon>Gomphillus</taxon>
    </lineage>
</organism>
<proteinExistence type="predicted"/>
<dbReference type="AlphaFoldDB" id="A0A8H3FAD9"/>
<keyword evidence="4" id="KW-1185">Reference proteome</keyword>
<dbReference type="OrthoDB" id="4074350at2759"/>
<dbReference type="InterPro" id="IPR021109">
    <property type="entry name" value="Peptidase_aspartic_dom_sf"/>
</dbReference>